<dbReference type="Pfam" id="PF00532">
    <property type="entry name" value="Peripla_BP_1"/>
    <property type="match status" value="1"/>
</dbReference>
<dbReference type="EMBL" id="CVRY01000006">
    <property type="protein sequence ID" value="CRL64448.1"/>
    <property type="molecule type" value="Genomic_DNA"/>
</dbReference>
<dbReference type="GO" id="GO:0003700">
    <property type="term" value="F:DNA-binding transcription factor activity"/>
    <property type="evidence" value="ECO:0007669"/>
    <property type="project" value="TreeGrafter"/>
</dbReference>
<keyword evidence="4" id="KW-0804">Transcription</keyword>
<sequence length="343" mass="38495">MQQNNKDNTQATMKDVALAAGVSTATVSRTLMNPEKVSSQTRQKVEQAVLDVGYYPHNLSKNLKRNESKTILVIVPNISDPFFTDVVCGIEETAAQHGYLVLIGDCKHQQKHENAFINLIITKQIDGMLLLGSHIPFDVSKEEQKNLPPMIMANEFAPELELPTVHIDNLTASFRATHYLQQMGHKRIACITGPEDMPLCRYRLQGYIQAMRRTGVPLREDYIIRGDFTHESGAESLKKLISLPEPPTAVFCHSDIMAIGVMWQAKKLGLELPKDLSVIGFDNLDITRYSEPALTTMEQPRYQIGRESMLLLLDQLQGRPVAPGSRLLDCELIIRDSVCRLKS</sequence>
<dbReference type="InterPro" id="IPR028082">
    <property type="entry name" value="Peripla_BP_I"/>
</dbReference>
<dbReference type="SUPFAM" id="SSF47413">
    <property type="entry name" value="lambda repressor-like DNA-binding domains"/>
    <property type="match status" value="1"/>
</dbReference>
<accession>A0A0G4QEX2</accession>
<dbReference type="Gene3D" id="3.40.50.2300">
    <property type="match status" value="2"/>
</dbReference>
<dbReference type="Pfam" id="PF00356">
    <property type="entry name" value="LacI"/>
    <property type="match status" value="1"/>
</dbReference>
<protein>
    <submittedName>
        <fullName evidence="7">DNA-binding transcriptional regulator CytR</fullName>
    </submittedName>
    <submittedName>
        <fullName evidence="6">HTH-type transcriptional repressor CytR</fullName>
    </submittedName>
</protein>
<proteinExistence type="predicted"/>
<dbReference type="PANTHER" id="PTHR30146:SF151">
    <property type="entry name" value="HTH-TYPE TRANSCRIPTIONAL REPRESSOR CYTR"/>
    <property type="match status" value="1"/>
</dbReference>
<dbReference type="GeneID" id="83612932"/>
<name>A0A0G4QEX2_9GAMM</name>
<dbReference type="PROSITE" id="PS50932">
    <property type="entry name" value="HTH_LACI_2"/>
    <property type="match status" value="1"/>
</dbReference>
<evidence type="ECO:0000256" key="1">
    <source>
        <dbReference type="ARBA" id="ARBA00022491"/>
    </source>
</evidence>
<dbReference type="SUPFAM" id="SSF53822">
    <property type="entry name" value="Periplasmic binding protein-like I"/>
    <property type="match status" value="1"/>
</dbReference>
<keyword evidence="3 7" id="KW-0238">DNA-binding</keyword>
<dbReference type="InterPro" id="IPR000843">
    <property type="entry name" value="HTH_LacI"/>
</dbReference>
<organism evidence="6 8">
    <name type="scientific">Proteus penneri</name>
    <dbReference type="NCBI Taxonomy" id="102862"/>
    <lineage>
        <taxon>Bacteria</taxon>
        <taxon>Pseudomonadati</taxon>
        <taxon>Pseudomonadota</taxon>
        <taxon>Gammaproteobacteria</taxon>
        <taxon>Enterobacterales</taxon>
        <taxon>Morganellaceae</taxon>
        <taxon>Proteus</taxon>
    </lineage>
</organism>
<feature type="domain" description="HTH lacI-type" evidence="5">
    <location>
        <begin position="11"/>
        <end position="65"/>
    </location>
</feature>
<evidence type="ECO:0000313" key="7">
    <source>
        <dbReference type="EMBL" id="MBJ2118849.1"/>
    </source>
</evidence>
<dbReference type="NCBIfam" id="NF008269">
    <property type="entry name" value="PRK11041.1"/>
    <property type="match status" value="1"/>
</dbReference>
<keyword evidence="1" id="KW-0678">Repressor</keyword>
<dbReference type="CDD" id="cd06284">
    <property type="entry name" value="PBP1_LacI-like"/>
    <property type="match status" value="1"/>
</dbReference>
<dbReference type="PANTHER" id="PTHR30146">
    <property type="entry name" value="LACI-RELATED TRANSCRIPTIONAL REPRESSOR"/>
    <property type="match status" value="1"/>
</dbReference>
<reference evidence="7 9" key="3">
    <citation type="submission" date="2020-12" db="EMBL/GenBank/DDBJ databases">
        <title>Enhanced detection system for hospital associated transmission using whole genome sequencing surveillance.</title>
        <authorList>
            <person name="Harrison L.H."/>
            <person name="Van Tyne D."/>
            <person name="Marsh J.W."/>
            <person name="Griffith M.P."/>
            <person name="Snyder D.J."/>
            <person name="Cooper V.S."/>
            <person name="Mustapha M."/>
        </authorList>
    </citation>
    <scope>NUCLEOTIDE SEQUENCE [LARGE SCALE GENOMIC DNA]</scope>
    <source>
        <strain evidence="7 9">PR00195</strain>
    </source>
</reference>
<dbReference type="RefSeq" id="WP_072064648.1">
    <property type="nucleotide sequence ID" value="NZ_CAXOKJ010000007.1"/>
</dbReference>
<gene>
    <name evidence="6" type="primary">cytR</name>
    <name evidence="6" type="ORF">BN1804_03009</name>
    <name evidence="7" type="ORF">JFQ69_14395</name>
</gene>
<dbReference type="Proteomes" id="UP000183920">
    <property type="component" value="Unassembled WGS sequence"/>
</dbReference>
<dbReference type="Proteomes" id="UP000619976">
    <property type="component" value="Unassembled WGS sequence"/>
</dbReference>
<dbReference type="EMBL" id="JAEKCB010000007">
    <property type="protein sequence ID" value="MBJ2118849.1"/>
    <property type="molecule type" value="Genomic_DNA"/>
</dbReference>
<reference evidence="8" key="2">
    <citation type="submission" date="2015-06" db="EMBL/GenBank/DDBJ databases">
        <authorList>
            <person name="Urmite Genomes"/>
        </authorList>
    </citation>
    <scope>NUCLEOTIDE SEQUENCE [LARGE SCALE GENOMIC DNA]</scope>
    <source>
        <strain evidence="8">CSUR P1867</strain>
    </source>
</reference>
<evidence type="ECO:0000256" key="3">
    <source>
        <dbReference type="ARBA" id="ARBA00023125"/>
    </source>
</evidence>
<keyword evidence="9" id="KW-1185">Reference proteome</keyword>
<dbReference type="CDD" id="cd01392">
    <property type="entry name" value="HTH_LacI"/>
    <property type="match status" value="1"/>
</dbReference>
<dbReference type="AlphaFoldDB" id="A0A0G4QEX2"/>
<dbReference type="InterPro" id="IPR010982">
    <property type="entry name" value="Lambda_DNA-bd_dom_sf"/>
</dbReference>
<dbReference type="InterPro" id="IPR001761">
    <property type="entry name" value="Peripla_BP/Lac1_sug-bd_dom"/>
</dbReference>
<keyword evidence="2" id="KW-0805">Transcription regulation</keyword>
<evidence type="ECO:0000313" key="8">
    <source>
        <dbReference type="Proteomes" id="UP000183920"/>
    </source>
</evidence>
<evidence type="ECO:0000256" key="2">
    <source>
        <dbReference type="ARBA" id="ARBA00023015"/>
    </source>
</evidence>
<evidence type="ECO:0000313" key="6">
    <source>
        <dbReference type="EMBL" id="CRL64448.1"/>
    </source>
</evidence>
<reference evidence="6" key="1">
    <citation type="submission" date="2015-06" db="EMBL/GenBank/DDBJ databases">
        <authorList>
            <person name="Urmite Genomes Urmite Genomes"/>
        </authorList>
    </citation>
    <scope>NUCLEOTIDE SEQUENCE [LARGE SCALE GENOMIC DNA]</scope>
    <source>
        <strain evidence="6">CSUR P1867</strain>
    </source>
</reference>
<evidence type="ECO:0000259" key="5">
    <source>
        <dbReference type="PROSITE" id="PS50932"/>
    </source>
</evidence>
<dbReference type="GO" id="GO:0000976">
    <property type="term" value="F:transcription cis-regulatory region binding"/>
    <property type="evidence" value="ECO:0007669"/>
    <property type="project" value="TreeGrafter"/>
</dbReference>
<evidence type="ECO:0000313" key="9">
    <source>
        <dbReference type="Proteomes" id="UP000619976"/>
    </source>
</evidence>
<dbReference type="Gene3D" id="1.10.260.40">
    <property type="entry name" value="lambda repressor-like DNA-binding domains"/>
    <property type="match status" value="1"/>
</dbReference>
<dbReference type="SMART" id="SM00354">
    <property type="entry name" value="HTH_LACI"/>
    <property type="match status" value="1"/>
</dbReference>
<evidence type="ECO:0000256" key="4">
    <source>
        <dbReference type="ARBA" id="ARBA00023163"/>
    </source>
</evidence>